<feature type="transmembrane region" description="Helical" evidence="2">
    <location>
        <begin position="4159"/>
        <end position="4182"/>
    </location>
</feature>
<comment type="caution">
    <text evidence="3">The sequence shown here is derived from an EMBL/GenBank/DDBJ whole genome shotgun (WGS) entry which is preliminary data.</text>
</comment>
<name>A0ABQ9Y607_9EUKA</name>
<reference evidence="3 4" key="1">
    <citation type="journal article" date="2022" name="bioRxiv">
        <title>Genomics of Preaxostyla Flagellates Illuminates Evolutionary Transitions and the Path Towards Mitochondrial Loss.</title>
        <authorList>
            <person name="Novak L.V.F."/>
            <person name="Treitli S.C."/>
            <person name="Pyrih J."/>
            <person name="Halakuc P."/>
            <person name="Pipaliya S.V."/>
            <person name="Vacek V."/>
            <person name="Brzon O."/>
            <person name="Soukal P."/>
            <person name="Eme L."/>
            <person name="Dacks J.B."/>
            <person name="Karnkowska A."/>
            <person name="Elias M."/>
            <person name="Hampl V."/>
        </authorList>
    </citation>
    <scope>NUCLEOTIDE SEQUENCE [LARGE SCALE GENOMIC DNA]</scope>
    <source>
        <strain evidence="3">NAU3</strain>
        <tissue evidence="3">Gut</tissue>
    </source>
</reference>
<protein>
    <submittedName>
        <fullName evidence="3">Uncharacterized protein</fullName>
    </submittedName>
</protein>
<sequence length="4434" mass="478080">MLPNSTLFASNFDISSTTLVLIGHSTVVIPSVQNPTIDPSPSTQTVNPMLSIRNSTLSVHYLSFNCSWPGTKVCDVESSSLELSGCTLTSNSQYSPLSVTKSILPYGSSISFIRCSHTSYLTNALPPLVHLCPFVTNPPSTTQIPTLSPNPDVIQDHSVIVRVSGFKLLSNQLHLATGPIIDSPSLNHPNPPFFTKVESSLTHSVIYNTTSSKITETQKPSPHFVQNIISSAVSSSTNHLYGTACFDMNAGGGLLCSNTTFNHIVTNNEFQNYSFLHFKEQMSFPTDKIVSFYCCSFKRCFSSSAGGAIFASNQTHFEIHHSSFSECSSLSTGGAVNFHSNSGMDSGVYLGATVFARCSANFQGGSLFVMNTTLFRFDLCSIRNSTSRGDSFGGGALSLRALQYDIGIYRSAFEQSSTNGTTGSGGALQIHYPPTGYITLLDLIFRENWAGGRGNDVFFAFPKDVCESIIFQFDYSDSTSKEPQVVFSDSPSLPLPFPSHKSEVLSFKGVREQGGYRVNFTLNLSTPISNLPILVVISNDITPSQAAITGERLLLFDYVDDNVAEGTFSVGDEGLLVEPLSDYAILSVSIRDQHVTTFATLNMSDPDPVPQLISISVGFIDEAQSKLTLYVLGELLPDGDYTIELHDEMADLIVAFSVFISGQNGKAEVLIGEVLKFETVYSVFNVRCGEMYYAFSSNLRFTTPARKDYVLHFQWTHMSDDGTLTIQIEASAEITSANRVVIEDSEGVQYESKSLTINGHTCEVMFLTDAVGSSSHLRQGYVYYFVCLETDTGTLLGNTRHQITVPSNVVSPFSVEATYNRTLFEITLKFTGSLPTTGTRLATLSTYETFNVDFQPGWGVAILRPNESANSWFLFDRYYSVDYLGDLVGSPPANAFIVQDGPFIDYVSASLESSQTEISFKASGSNLPRGCITMRFKDLLDGAETTIDFDFMDSYSGYTTIKLSDYSNVRLSAECEVLTVMFGSFCIPLKKQVLFTLPNLLIRVVQADVILNKEGNIAQVTLLGSHLPDGEYKVFLSLNPTPFSAVCVASSSTIVFSVSTLPSDSIHLIFGALYTVIRVTFNDEDVDVVEDLLFLGVNLPSYGNAVAVLDGMVSFNINFEFGVGRSEWIAGGVSDQLMFSHNYSLTEISNAEGLFLLETASFETPAGPTITSISSEQSERDPTLVKVTLTGERLPVGQLTLVIVSVSTSLETTLEIPVVSSTLAECWVDVTLPTAPVKHGEEYRVISISQDRMQVAMDDALRFTLNDVPLSVTGMSCELKAGEKKDVVLVLKGSGLPVGKGVDVRVKKIDGPGNPVGAEIVLPPTTIKTSEESNEMTVRVYGASSNELEYGTSYRLTSVVIEDSGPVVLSSIDFWIPAAPKRILTTTFISNPDPNEAIVDIQSNIESSSEEVIFVFEGYETGLGPTSKKELVMWRHTLGPSLHMNVVFYPLSRSNMEYGQTYRLRWVLSGEGGSEEEILIDSSECTFTTPSEPARVESVLISSGSETWKVVVLVSGRLLSSGSYLMELSEREGEWYAGELNSDGEVSFEISTKTTDTRFVEEGQTYTISKMKKDGELIMVNSGLSFRVPVSSSSSTTTISTVLSPGRTHIRIEMTGSGLPTSEEYVMLISGISQSFVMTFTSSGGKSEWIEGGVSGSLGFNRSYTISELSRDGSEVLLSQPTFKTPEGPTLQSVGAFMDESDARRLSLNLTGVRMIVGEHTLAVVSRETGKEICISVVFSSETSGSGSIGMADSGLEYSSTYSVISLRRGSATFALDAVPDFPTPDPPARIVGVSCEISRMDGDSVLVELTGHSLPVGSSLVVTVQKVRNATDHTPIGSEIALPAVVVDSSLASISMEVYEASPAYIQYWCSYKLVSVSLSASKCIVDANLVFTVPDEPARITGLSSDLSSDGMSVLITVSGRQIVRGLYTVSLKTGEQFEVEFEDEKADICRSKECAVSVFGEAAVLEFGRTYEIGSVFVSGNPLSQVFLASSLAPLTIGDDRFGRILSIKSVEFIDSTKRAVRISVNGRGIAGGTITLTLLERSSSTACDFVLSVMNDTLGTMEAGVYPPSGAELQFGNEYEIIDATGSIPGSTGLSFTPNLVFCVPPAPKRIVGITLMMTPDPREGTLLIESNVESSSEEFIFMFEEYGNGGGPTSKEELVMWRHTLGPSLHMNVVFYPLSRSNMEYGQTYRLRWVLSGEGGSEEEILIDSPECTFTTPSEPARVESVLISSGSETWKVVVLVSGRLLSSGSYLMELSEREGEWYAGELNSDGEVSFEISTKTTDMQFVEEGQTYTISKMKKDGKLIMVNSGLSFRVPVSSSSSTTTISTVLSSGRTHIRIEMTGSGLPTSEEYVMLISGISQSFVMTFTSSGGKSEWIEGGVSGSLGFNRSYTISELSRDGSEVLLSQPTFKTPEGPTLQSVGAFMDESDARRLSLNLTGVRMIVGEHTLAVVSRETGKEICISVVFSSETSGSGSIGMADSGLEYSSTYSVISLRRGSATFALDAVPDFPTPDPPARIVGVSCEISRMDGDSVLVELTGHSLPVGSSLVVTVQKVRNATDHTPIGSEIALPAVVVDSSLASISMEVYEASPAYIQYWCSYKLVSVSLSASKCIVDANLVFTVPDEPARITGLSSDLSSDGMSVLITVSGRQIVRGLYTVSLKTGEQFEVEFEDEKADICRSKECAVSVFGEAAVLEFGRTYEIGSVFVSGNPLSQVFLASSLAPLTIGDDRFGRILSIKSVEFIDSTKRAVRISVNGRGIAGGTITLTLLERSSSTACDFVLSVMNDTLGTMEAGVYPPSGAELQFGNEYEIIDATGSIPGSTGLSFTPNLVFCVPPAPKRIVGITLMMTPDPREGTLLIESNVESSSEEFIFMFEEYGNGGGPTSKEELVMWRHTLGPSLHMNVVFYPLSRSNMEYGQTYRLRWVLSGEGGSEEEILIDSPECTFTTPSEPARVESVLISSGSETWKVVVLVSGRLLSSGSYLMELSEREGEWYAGELNSDGEVSFEISTKTTDMQFVEEGQTYTISKMKKDGKLIMVNSGLSFRVPVSSSSSTTTISTVLSSGRTHIRIEMTGSGLPTSEEYVMLISGISQSFVMTFTSSGGKSEWIEGGVSGSLGFNRSYTISELSRDGSEVLLSQPTFKTPEGPTLQSVGAFMDESDARRLSLNLTGVRMIVGEHTLAVVSRETGKEICISVVFSSETSGSGSIGMADSGLEYSSTYSVISLRRGSATFALDAVPDFPTPDPPARIVGVSCEISRMDGDSVLVELTGHSLPVGSSLVVTVQKVRNATDHTPIGSEIALPAVVVDSSLASISMEVYEASPAYIQYWCSYKLVSVSLSASKCIVDANLVFTVPDEPARITGLSSDLSSDGMSVLITVSGRQIVRGLYTVSLKTGEQFEVEFEDEKADICRSKECAVSVFGEAAVLEFGRTYEIGSVFVSGNPLSQVFLASSLAPLTIGDDRFGRILSIKSVEFIDSTKRAVRISVNGRGIAGGTITLTLLERSSSAACDFVLSVMNDTLGTMEAGVYPPSGAELQFGNEYEIIDATGTIPGSSGLSFTKHLMFTVPAEPARVIHADCSKDAESTTVVSISGCGFIPGETYTVSLVGQSTDLTGVILPHSTQVFVHASSNTLATSSPLQLSPLEGAHLHFGYQYVITAMSNGTLEAVIEEASFVTQPAIDQDSWLIRSISSQFSTQLQTAIILVVEGENFQAPSEGTLIVNEDIALTVTFVNSTLGFTDPTPLSRLGTLQYSTTYTVTQARNSNSADIPIINRQFSTPPRPNQLVMAISTVDGVDSPMCGDLTLPCRSVNTAWTIVNDLQIKKSVLQIQADGQITDQLRVTPSITLDLMSNASNQAIVTHSPHLEQTGEDGVLVVSAGGTCKLTRLTIQLTSPSLSFVFISAKAGVVDINTCLFSGQQSPASDPDVDLCAWSTGVLHFENSTTTLSGVSVSHFPQGAIWMTGGTLTVSKSSFSNNGVQTANFPSVRRNIHCEGEGRLQVNAGTADETDSLWIDAPKCTLIAKAAITKSPLFISTLNVSQCSTEYNKKTKTIEVELEGTMFIPCEMHLEVTETTKNSKKDPILVALSPEATKLLNETTLHFTFNLSTIPHFAETLSFQACLVWTQQPHRTESFVLFASPSDSKKSQLTAASISWLVPVTVVAVCLAVAVLILVIILIRKSKQGKTTSPSQLPLVSQQENVLQEEKVETDESEAKQFLITSQEQAAITKEPSTLVQSTDLVQQPPIRRKASAANPSNTMRQTQSPLRTRTRAPQNTQPTQQPPPSNPPPPDQPSLPQPEEAEPPVTSQPPVEQAPATRTRTAAQPPNRQPQAGQRQTGRTRLARQEAETEASTPAPPLTQQPAQMRTRTRVAPPAQTVTSQPEESHHHNQTQLTQTARTRAGPLNPNSATKTNPRTVQGRTRLRPPPDNS</sequence>
<feature type="compositionally biased region" description="Polar residues" evidence="1">
    <location>
        <begin position="4233"/>
        <end position="4245"/>
    </location>
</feature>
<evidence type="ECO:0000256" key="2">
    <source>
        <dbReference type="SAM" id="Phobius"/>
    </source>
</evidence>
<keyword evidence="2" id="KW-1133">Transmembrane helix</keyword>
<evidence type="ECO:0000256" key="1">
    <source>
        <dbReference type="SAM" id="MobiDB-lite"/>
    </source>
</evidence>
<feature type="region of interest" description="Disordered" evidence="1">
    <location>
        <begin position="4233"/>
        <end position="4434"/>
    </location>
</feature>
<organism evidence="3 4">
    <name type="scientific">Blattamonas nauphoetae</name>
    <dbReference type="NCBI Taxonomy" id="2049346"/>
    <lineage>
        <taxon>Eukaryota</taxon>
        <taxon>Metamonada</taxon>
        <taxon>Preaxostyla</taxon>
        <taxon>Oxymonadida</taxon>
        <taxon>Blattamonas</taxon>
    </lineage>
</organism>
<feature type="compositionally biased region" description="Pro residues" evidence="1">
    <location>
        <begin position="4284"/>
        <end position="4300"/>
    </location>
</feature>
<dbReference type="Proteomes" id="UP001281761">
    <property type="component" value="Unassembled WGS sequence"/>
</dbReference>
<keyword evidence="2" id="KW-0812">Transmembrane</keyword>
<gene>
    <name evidence="3" type="ORF">BLNAU_5750</name>
</gene>
<proteinExistence type="predicted"/>
<feature type="compositionally biased region" description="Low complexity" evidence="1">
    <location>
        <begin position="4394"/>
        <end position="4405"/>
    </location>
</feature>
<accession>A0ABQ9Y607</accession>
<dbReference type="EMBL" id="JARBJD010000031">
    <property type="protein sequence ID" value="KAK2959192.1"/>
    <property type="molecule type" value="Genomic_DNA"/>
</dbReference>
<evidence type="ECO:0000313" key="3">
    <source>
        <dbReference type="EMBL" id="KAK2959192.1"/>
    </source>
</evidence>
<feature type="compositionally biased region" description="Polar residues" evidence="1">
    <location>
        <begin position="4257"/>
        <end position="4271"/>
    </location>
</feature>
<keyword evidence="2" id="KW-0472">Membrane</keyword>
<feature type="compositionally biased region" description="Low complexity" evidence="1">
    <location>
        <begin position="4317"/>
        <end position="4330"/>
    </location>
</feature>
<keyword evidence="4" id="KW-1185">Reference proteome</keyword>
<evidence type="ECO:0000313" key="4">
    <source>
        <dbReference type="Proteomes" id="UP001281761"/>
    </source>
</evidence>
<feature type="compositionally biased region" description="Polar residues" evidence="1">
    <location>
        <begin position="4409"/>
        <end position="4423"/>
    </location>
</feature>
<feature type="compositionally biased region" description="Polar residues" evidence="1">
    <location>
        <begin position="4333"/>
        <end position="4343"/>
    </location>
</feature>